<dbReference type="RefSeq" id="WP_191795288.1">
    <property type="nucleotide sequence ID" value="NZ_JACSQQ010000006.1"/>
</dbReference>
<accession>A0ABR8RPU6</accession>
<comment type="caution">
    <text evidence="3">The sequence shown here is derived from an EMBL/GenBank/DDBJ whole genome shotgun (WGS) entry which is preliminary data.</text>
</comment>
<dbReference type="PANTHER" id="PTHR34383:SF3">
    <property type="entry name" value="POLYPHOSPHATE:AMP PHOSPHOTRANSFERASE"/>
    <property type="match status" value="1"/>
</dbReference>
<dbReference type="GO" id="GO:0016301">
    <property type="term" value="F:kinase activity"/>
    <property type="evidence" value="ECO:0007669"/>
    <property type="project" value="UniProtKB-KW"/>
</dbReference>
<evidence type="ECO:0000259" key="2">
    <source>
        <dbReference type="Pfam" id="PF03976"/>
    </source>
</evidence>
<dbReference type="NCBIfam" id="TIGR03709">
    <property type="entry name" value="PPK2_rel_1"/>
    <property type="match status" value="1"/>
</dbReference>
<proteinExistence type="predicted"/>
<dbReference type="Gene3D" id="3.40.50.300">
    <property type="entry name" value="P-loop containing nucleotide triphosphate hydrolases"/>
    <property type="match status" value="1"/>
</dbReference>
<keyword evidence="4" id="KW-1185">Reference proteome</keyword>
<feature type="region of interest" description="Disordered" evidence="1">
    <location>
        <begin position="1"/>
        <end position="43"/>
    </location>
</feature>
<organism evidence="3 4">
    <name type="scientific">Oerskovia rustica</name>
    <dbReference type="NCBI Taxonomy" id="2762237"/>
    <lineage>
        <taxon>Bacteria</taxon>
        <taxon>Bacillati</taxon>
        <taxon>Actinomycetota</taxon>
        <taxon>Actinomycetes</taxon>
        <taxon>Micrococcales</taxon>
        <taxon>Cellulomonadaceae</taxon>
        <taxon>Oerskovia</taxon>
    </lineage>
</organism>
<evidence type="ECO:0000313" key="3">
    <source>
        <dbReference type="EMBL" id="MBD7949798.1"/>
    </source>
</evidence>
<evidence type="ECO:0000313" key="4">
    <source>
        <dbReference type="Proteomes" id="UP000641803"/>
    </source>
</evidence>
<name>A0ABR8RPU6_9CELL</name>
<protein>
    <submittedName>
        <fullName evidence="3">Polyphosphate kinase 2 family protein</fullName>
    </submittedName>
</protein>
<dbReference type="Pfam" id="PF03976">
    <property type="entry name" value="PPK2"/>
    <property type="match status" value="1"/>
</dbReference>
<keyword evidence="3" id="KW-0808">Transferase</keyword>
<dbReference type="InterPro" id="IPR027417">
    <property type="entry name" value="P-loop_NTPase"/>
</dbReference>
<dbReference type="InterPro" id="IPR022300">
    <property type="entry name" value="PPK2-rel_1"/>
</dbReference>
<dbReference type="Proteomes" id="UP000641803">
    <property type="component" value="Unassembled WGS sequence"/>
</dbReference>
<dbReference type="EMBL" id="JACSQQ010000006">
    <property type="protein sequence ID" value="MBD7949798.1"/>
    <property type="molecule type" value="Genomic_DNA"/>
</dbReference>
<reference evidence="3 4" key="1">
    <citation type="submission" date="2020-08" db="EMBL/GenBank/DDBJ databases">
        <title>A Genomic Blueprint of the Chicken Gut Microbiome.</title>
        <authorList>
            <person name="Gilroy R."/>
            <person name="Ravi A."/>
            <person name="Getino M."/>
            <person name="Pursley I."/>
            <person name="Horton D.L."/>
            <person name="Alikhan N.-F."/>
            <person name="Baker D."/>
            <person name="Gharbi K."/>
            <person name="Hall N."/>
            <person name="Watson M."/>
            <person name="Adriaenssens E.M."/>
            <person name="Foster-Nyarko E."/>
            <person name="Jarju S."/>
            <person name="Secka A."/>
            <person name="Antonio M."/>
            <person name="Oren A."/>
            <person name="Chaudhuri R."/>
            <person name="La Ragione R.M."/>
            <person name="Hildebrand F."/>
            <person name="Pallen M.J."/>
        </authorList>
    </citation>
    <scope>NUCLEOTIDE SEQUENCE [LARGE SCALE GENOMIC DNA]</scope>
    <source>
        <strain evidence="3 4">Sa4CUA1</strain>
    </source>
</reference>
<dbReference type="InterPro" id="IPR022488">
    <property type="entry name" value="PPK2-related"/>
</dbReference>
<dbReference type="SUPFAM" id="SSF52540">
    <property type="entry name" value="P-loop containing nucleoside triphosphate hydrolases"/>
    <property type="match status" value="1"/>
</dbReference>
<gene>
    <name evidence="3" type="ORF">H9652_05160</name>
</gene>
<feature type="domain" description="Polyphosphate kinase-2-related" evidence="2">
    <location>
        <begin position="71"/>
        <end position="293"/>
    </location>
</feature>
<keyword evidence="3" id="KW-0418">Kinase</keyword>
<sequence length="316" mass="35340">MGKHSSGSAVPAPPSDEALVDPASRRARGKAGDKRSPAWDVPPVEALRAPRGFDLAAFDRASTPGWSQGRKQAERLLDAHADELSELQERLFAEGRSGGNRSVLLVLQGMDTAGKGGIVRHVIGLVDPQGVQHTSFGVPTAEEREHDFLWRVRRALPDPGYLGVFDRSHYEDVLVARVDELVPPDVWEARYDQINAFEAELVEAGTTVVKVALFVSLDEQKVRLRERLERPEKHWKYNPGDIDARRRWPAYQEAYQAAIERTNTEVAPWYVVPADAKWFARIAVSELVLDALRRLDLGWPPADFDVATELRRLESA</sequence>
<dbReference type="PANTHER" id="PTHR34383">
    <property type="entry name" value="POLYPHOSPHATE:AMP PHOSPHOTRANSFERASE-RELATED"/>
    <property type="match status" value="1"/>
</dbReference>
<evidence type="ECO:0000256" key="1">
    <source>
        <dbReference type="SAM" id="MobiDB-lite"/>
    </source>
</evidence>